<name>A0A2P5BCB1_PARAD</name>
<organism evidence="1 2">
    <name type="scientific">Parasponia andersonii</name>
    <name type="common">Sponia andersonii</name>
    <dbReference type="NCBI Taxonomy" id="3476"/>
    <lineage>
        <taxon>Eukaryota</taxon>
        <taxon>Viridiplantae</taxon>
        <taxon>Streptophyta</taxon>
        <taxon>Embryophyta</taxon>
        <taxon>Tracheophyta</taxon>
        <taxon>Spermatophyta</taxon>
        <taxon>Magnoliopsida</taxon>
        <taxon>eudicotyledons</taxon>
        <taxon>Gunneridae</taxon>
        <taxon>Pentapetalae</taxon>
        <taxon>rosids</taxon>
        <taxon>fabids</taxon>
        <taxon>Rosales</taxon>
        <taxon>Cannabaceae</taxon>
        <taxon>Parasponia</taxon>
    </lineage>
</organism>
<evidence type="ECO:0000313" key="2">
    <source>
        <dbReference type="Proteomes" id="UP000237105"/>
    </source>
</evidence>
<gene>
    <name evidence="1" type="ORF">PanWU01x14_251770</name>
</gene>
<dbReference type="AlphaFoldDB" id="A0A2P5BCB1"/>
<proteinExistence type="predicted"/>
<dbReference type="EMBL" id="JXTB01000311">
    <property type="protein sequence ID" value="PON46429.1"/>
    <property type="molecule type" value="Genomic_DNA"/>
</dbReference>
<evidence type="ECO:0000313" key="1">
    <source>
        <dbReference type="EMBL" id="PON46429.1"/>
    </source>
</evidence>
<accession>A0A2P5BCB1</accession>
<comment type="caution">
    <text evidence="1">The sequence shown here is derived from an EMBL/GenBank/DDBJ whole genome shotgun (WGS) entry which is preliminary data.</text>
</comment>
<reference evidence="2" key="1">
    <citation type="submission" date="2016-06" db="EMBL/GenBank/DDBJ databases">
        <title>Parallel loss of symbiosis genes in relatives of nitrogen-fixing non-legume Parasponia.</title>
        <authorList>
            <person name="Van Velzen R."/>
            <person name="Holmer R."/>
            <person name="Bu F."/>
            <person name="Rutten L."/>
            <person name="Van Zeijl A."/>
            <person name="Liu W."/>
            <person name="Santuari L."/>
            <person name="Cao Q."/>
            <person name="Sharma T."/>
            <person name="Shen D."/>
            <person name="Roswanjaya Y."/>
            <person name="Wardhani T."/>
            <person name="Kalhor M.S."/>
            <person name="Jansen J."/>
            <person name="Van den Hoogen J."/>
            <person name="Gungor B."/>
            <person name="Hartog M."/>
            <person name="Hontelez J."/>
            <person name="Verver J."/>
            <person name="Yang W.-C."/>
            <person name="Schijlen E."/>
            <person name="Repin R."/>
            <person name="Schilthuizen M."/>
            <person name="Schranz E."/>
            <person name="Heidstra R."/>
            <person name="Miyata K."/>
            <person name="Fedorova E."/>
            <person name="Kohlen W."/>
            <person name="Bisseling T."/>
            <person name="Smit S."/>
            <person name="Geurts R."/>
        </authorList>
    </citation>
    <scope>NUCLEOTIDE SEQUENCE [LARGE SCALE GENOMIC DNA]</scope>
    <source>
        <strain evidence="2">cv. WU1-14</strain>
    </source>
</reference>
<dbReference type="Proteomes" id="UP000237105">
    <property type="component" value="Unassembled WGS sequence"/>
</dbReference>
<sequence length="94" mass="10490">MTLRALGEREGVEVFRWGLRRNRYGLRIVGATWGFPIGCESEVGTHVRFGWEGEVGSTLRASAEVVSSGKVLHGCLIFCEPLGFGRTYRNCNRN</sequence>
<protein>
    <submittedName>
        <fullName evidence="1">Uncharacterized protein</fullName>
    </submittedName>
</protein>
<keyword evidence="2" id="KW-1185">Reference proteome</keyword>